<sequence length="88" mass="9611">MATDIGGSLATRQAGHGLGRGIWTKSQSVNKNDRSFYLARAALDPPIILCKKLVPAIDEWHDRLAANELSPNNKDPIQPTAAANELYR</sequence>
<evidence type="ECO:0000313" key="3">
    <source>
        <dbReference type="Proteomes" id="UP000078561"/>
    </source>
</evidence>
<dbReference type="Proteomes" id="UP000078561">
    <property type="component" value="Unassembled WGS sequence"/>
</dbReference>
<gene>
    <name evidence="2" type="primary">ABSGL_14695.1 scaffold 14966</name>
</gene>
<dbReference type="OrthoDB" id="120763at2759"/>
<accession>A0A163MV47</accession>
<feature type="region of interest" description="Disordered" evidence="1">
    <location>
        <begin position="67"/>
        <end position="88"/>
    </location>
</feature>
<dbReference type="InParanoid" id="A0A163MV47"/>
<reference evidence="2" key="1">
    <citation type="submission" date="2016-04" db="EMBL/GenBank/DDBJ databases">
        <authorList>
            <person name="Evans L.H."/>
            <person name="Alamgir A."/>
            <person name="Owens N."/>
            <person name="Weber N.D."/>
            <person name="Virtaneva K."/>
            <person name="Barbian K."/>
            <person name="Babar A."/>
            <person name="Rosenke K."/>
        </authorList>
    </citation>
    <scope>NUCLEOTIDE SEQUENCE [LARGE SCALE GENOMIC DNA]</scope>
    <source>
        <strain evidence="2">CBS 101.48</strain>
    </source>
</reference>
<organism evidence="2">
    <name type="scientific">Absidia glauca</name>
    <name type="common">Pin mould</name>
    <dbReference type="NCBI Taxonomy" id="4829"/>
    <lineage>
        <taxon>Eukaryota</taxon>
        <taxon>Fungi</taxon>
        <taxon>Fungi incertae sedis</taxon>
        <taxon>Mucoromycota</taxon>
        <taxon>Mucoromycotina</taxon>
        <taxon>Mucoromycetes</taxon>
        <taxon>Mucorales</taxon>
        <taxon>Cunninghamellaceae</taxon>
        <taxon>Absidia</taxon>
    </lineage>
</organism>
<dbReference type="AlphaFoldDB" id="A0A163MV47"/>
<dbReference type="Gene3D" id="1.10.443.20">
    <property type="entry name" value="Centromere DNA-binding protein complex CBF3 subunit, domain 2"/>
    <property type="match status" value="1"/>
</dbReference>
<dbReference type="EMBL" id="LT554985">
    <property type="protein sequence ID" value="SAM09021.1"/>
    <property type="molecule type" value="Genomic_DNA"/>
</dbReference>
<evidence type="ECO:0008006" key="4">
    <source>
        <dbReference type="Google" id="ProtNLM"/>
    </source>
</evidence>
<dbReference type="GO" id="GO:0003677">
    <property type="term" value="F:DNA binding"/>
    <property type="evidence" value="ECO:0007669"/>
    <property type="project" value="InterPro"/>
</dbReference>
<keyword evidence="3" id="KW-1185">Reference proteome</keyword>
<evidence type="ECO:0000256" key="1">
    <source>
        <dbReference type="SAM" id="MobiDB-lite"/>
    </source>
</evidence>
<protein>
    <recommendedName>
        <fullName evidence="4">Ndc10 domain-containing protein</fullName>
    </recommendedName>
</protein>
<dbReference type="InterPro" id="IPR038279">
    <property type="entry name" value="Ndc10_dom2_sf"/>
</dbReference>
<name>A0A163MV47_ABSGL</name>
<proteinExistence type="predicted"/>
<evidence type="ECO:0000313" key="2">
    <source>
        <dbReference type="EMBL" id="SAM09021.1"/>
    </source>
</evidence>